<dbReference type="Proteomes" id="UP000504638">
    <property type="component" value="Unplaced"/>
</dbReference>
<keyword evidence="2" id="KW-1185">Reference proteome</keyword>
<dbReference type="AlphaFoldDB" id="A0A6G1FYM2"/>
<gene>
    <name evidence="1 3" type="ORF">P152DRAFT_86783</name>
</gene>
<name>A0A6G1FYM2_9PEZI</name>
<reference evidence="3" key="2">
    <citation type="submission" date="2020-04" db="EMBL/GenBank/DDBJ databases">
        <authorList>
            <consortium name="NCBI Genome Project"/>
        </authorList>
    </citation>
    <scope>NUCLEOTIDE SEQUENCE</scope>
    <source>
        <strain evidence="3">CBS 781.70</strain>
    </source>
</reference>
<dbReference type="GeneID" id="54423865"/>
<organism evidence="1">
    <name type="scientific">Eremomyces bilateralis CBS 781.70</name>
    <dbReference type="NCBI Taxonomy" id="1392243"/>
    <lineage>
        <taxon>Eukaryota</taxon>
        <taxon>Fungi</taxon>
        <taxon>Dikarya</taxon>
        <taxon>Ascomycota</taxon>
        <taxon>Pezizomycotina</taxon>
        <taxon>Dothideomycetes</taxon>
        <taxon>Dothideomycetes incertae sedis</taxon>
        <taxon>Eremomycetales</taxon>
        <taxon>Eremomycetaceae</taxon>
        <taxon>Eremomyces</taxon>
    </lineage>
</organism>
<evidence type="ECO:0000313" key="2">
    <source>
        <dbReference type="Proteomes" id="UP000504638"/>
    </source>
</evidence>
<dbReference type="OrthoDB" id="5275938at2759"/>
<evidence type="ECO:0000313" key="1">
    <source>
        <dbReference type="EMBL" id="KAF1810874.1"/>
    </source>
</evidence>
<proteinExistence type="predicted"/>
<evidence type="ECO:0000313" key="3">
    <source>
        <dbReference type="RefSeq" id="XP_033532505.1"/>
    </source>
</evidence>
<accession>A0A6G1FYM2</accession>
<sequence>MPSLQRLPVVIAADRYDTFEAIKPMLHHWLSVPSFIIVLPNVDAPNWDFSNIDVEEVVELLDKLAAAYLFKDGDHFNKISRSLCHEHQGSIVNLVPKRISDVVPWGLLCLLQALRFQLQPQLLRLLKTVINSLRSGLTPCSACGWPKHA</sequence>
<dbReference type="RefSeq" id="XP_033532505.1">
    <property type="nucleotide sequence ID" value="XM_033683295.1"/>
</dbReference>
<dbReference type="EMBL" id="ML975164">
    <property type="protein sequence ID" value="KAF1810874.1"/>
    <property type="molecule type" value="Genomic_DNA"/>
</dbReference>
<reference evidence="1 3" key="1">
    <citation type="submission" date="2020-01" db="EMBL/GenBank/DDBJ databases">
        <authorList>
            <consortium name="DOE Joint Genome Institute"/>
            <person name="Haridas S."/>
            <person name="Albert R."/>
            <person name="Binder M."/>
            <person name="Bloem J."/>
            <person name="Labutti K."/>
            <person name="Salamov A."/>
            <person name="Andreopoulos B."/>
            <person name="Baker S.E."/>
            <person name="Barry K."/>
            <person name="Bills G."/>
            <person name="Bluhm B.H."/>
            <person name="Cannon C."/>
            <person name="Castanera R."/>
            <person name="Culley D.E."/>
            <person name="Daum C."/>
            <person name="Ezra D."/>
            <person name="Gonzalez J.B."/>
            <person name="Henrissat B."/>
            <person name="Kuo A."/>
            <person name="Liang C."/>
            <person name="Lipzen A."/>
            <person name="Lutzoni F."/>
            <person name="Magnuson J."/>
            <person name="Mondo S."/>
            <person name="Nolan M."/>
            <person name="Ohm R."/>
            <person name="Pangilinan J."/>
            <person name="Park H.-J."/>
            <person name="Ramirez L."/>
            <person name="Alfaro M."/>
            <person name="Sun H."/>
            <person name="Tritt A."/>
            <person name="Yoshinaga Y."/>
            <person name="Zwiers L.-H."/>
            <person name="Turgeon B.G."/>
            <person name="Goodwin S.B."/>
            <person name="Spatafora J.W."/>
            <person name="Crous P.W."/>
            <person name="Grigoriev I.V."/>
        </authorList>
    </citation>
    <scope>NUCLEOTIDE SEQUENCE</scope>
    <source>
        <strain evidence="1 3">CBS 781.70</strain>
    </source>
</reference>
<reference evidence="3" key="3">
    <citation type="submission" date="2025-04" db="UniProtKB">
        <authorList>
            <consortium name="RefSeq"/>
        </authorList>
    </citation>
    <scope>IDENTIFICATION</scope>
    <source>
        <strain evidence="3">CBS 781.70</strain>
    </source>
</reference>
<protein>
    <submittedName>
        <fullName evidence="1 3">Uncharacterized protein</fullName>
    </submittedName>
</protein>